<protein>
    <submittedName>
        <fullName evidence="2">Nuclear transport factor 2 family protein</fullName>
    </submittedName>
</protein>
<dbReference type="SUPFAM" id="SSF54427">
    <property type="entry name" value="NTF2-like"/>
    <property type="match status" value="1"/>
</dbReference>
<name>A0ABW6R144_9NOCA</name>
<dbReference type="RefSeq" id="WP_387723156.1">
    <property type="nucleotide sequence ID" value="NZ_JBIAPI010000010.1"/>
</dbReference>
<feature type="domain" description="SnoaL-like" evidence="1">
    <location>
        <begin position="11"/>
        <end position="112"/>
    </location>
</feature>
<dbReference type="Pfam" id="PF12680">
    <property type="entry name" value="SnoaL_2"/>
    <property type="match status" value="1"/>
</dbReference>
<reference evidence="2 3" key="1">
    <citation type="submission" date="2024-10" db="EMBL/GenBank/DDBJ databases">
        <title>The Natural Products Discovery Center: Release of the First 8490 Sequenced Strains for Exploring Actinobacteria Biosynthetic Diversity.</title>
        <authorList>
            <person name="Kalkreuter E."/>
            <person name="Kautsar S.A."/>
            <person name="Yang D."/>
            <person name="Bader C.D."/>
            <person name="Teijaro C.N."/>
            <person name="Fluegel L."/>
            <person name="Davis C.M."/>
            <person name="Simpson J.R."/>
            <person name="Lauterbach L."/>
            <person name="Steele A.D."/>
            <person name="Gui C."/>
            <person name="Meng S."/>
            <person name="Li G."/>
            <person name="Viehrig K."/>
            <person name="Ye F."/>
            <person name="Su P."/>
            <person name="Kiefer A.F."/>
            <person name="Nichols A."/>
            <person name="Cepeda A.J."/>
            <person name="Yan W."/>
            <person name="Fan B."/>
            <person name="Jiang Y."/>
            <person name="Adhikari A."/>
            <person name="Zheng C.-J."/>
            <person name="Schuster L."/>
            <person name="Cowan T.M."/>
            <person name="Smanski M.J."/>
            <person name="Chevrette M.G."/>
            <person name="De Carvalho L.P.S."/>
            <person name="Shen B."/>
        </authorList>
    </citation>
    <scope>NUCLEOTIDE SEQUENCE [LARGE SCALE GENOMIC DNA]</scope>
    <source>
        <strain evidence="2 3">NPDC003040</strain>
    </source>
</reference>
<evidence type="ECO:0000259" key="1">
    <source>
        <dbReference type="Pfam" id="PF12680"/>
    </source>
</evidence>
<proteinExistence type="predicted"/>
<gene>
    <name evidence="2" type="ORF">ACFYV7_30925</name>
</gene>
<sequence length="157" mass="17446">MKRRIVRTFGQVSDGDYQAVLTRFDPEAVHWFSGQHALGGTRDNIADIGAWYARWEKLLPDLKFEVTEVVVSGWPWATVVAVEWVQTGAADRTANFRNTGVHLIRLRWGRTVSQRVHCDTAVLAEFLRRLQTQGVREAVAAPIGSAAPPPQLGLAAN</sequence>
<dbReference type="EMBL" id="JBIAPI010000010">
    <property type="protein sequence ID" value="MFF3227246.1"/>
    <property type="molecule type" value="Genomic_DNA"/>
</dbReference>
<dbReference type="InterPro" id="IPR032710">
    <property type="entry name" value="NTF2-like_dom_sf"/>
</dbReference>
<keyword evidence="3" id="KW-1185">Reference proteome</keyword>
<dbReference type="Proteomes" id="UP001601948">
    <property type="component" value="Unassembled WGS sequence"/>
</dbReference>
<organism evidence="2 3">
    <name type="scientific">Nocardia suismassiliense</name>
    <dbReference type="NCBI Taxonomy" id="2077092"/>
    <lineage>
        <taxon>Bacteria</taxon>
        <taxon>Bacillati</taxon>
        <taxon>Actinomycetota</taxon>
        <taxon>Actinomycetes</taxon>
        <taxon>Mycobacteriales</taxon>
        <taxon>Nocardiaceae</taxon>
        <taxon>Nocardia</taxon>
    </lineage>
</organism>
<evidence type="ECO:0000313" key="2">
    <source>
        <dbReference type="EMBL" id="MFF3227246.1"/>
    </source>
</evidence>
<accession>A0ABW6R144</accession>
<dbReference type="Gene3D" id="3.10.450.50">
    <property type="match status" value="1"/>
</dbReference>
<comment type="caution">
    <text evidence="2">The sequence shown here is derived from an EMBL/GenBank/DDBJ whole genome shotgun (WGS) entry which is preliminary data.</text>
</comment>
<evidence type="ECO:0000313" key="3">
    <source>
        <dbReference type="Proteomes" id="UP001601948"/>
    </source>
</evidence>
<dbReference type="InterPro" id="IPR037401">
    <property type="entry name" value="SnoaL-like"/>
</dbReference>